<dbReference type="EMBL" id="RBNJ01027588">
    <property type="protein sequence ID" value="RUS14324.1"/>
    <property type="molecule type" value="Genomic_DNA"/>
</dbReference>
<dbReference type="Pfam" id="PF00108">
    <property type="entry name" value="Thiolase_N"/>
    <property type="match status" value="1"/>
</dbReference>
<dbReference type="InterPro" id="IPR020616">
    <property type="entry name" value="Thiolase_N"/>
</dbReference>
<evidence type="ECO:0000313" key="3">
    <source>
        <dbReference type="Proteomes" id="UP000274822"/>
    </source>
</evidence>
<comment type="caution">
    <text evidence="2">The sequence shown here is derived from an EMBL/GenBank/DDBJ whole genome shotgun (WGS) entry which is preliminary data.</text>
</comment>
<evidence type="ECO:0000259" key="1">
    <source>
        <dbReference type="Pfam" id="PF00108"/>
    </source>
</evidence>
<proteinExistence type="predicted"/>
<dbReference type="Gene3D" id="3.40.47.10">
    <property type="match status" value="1"/>
</dbReference>
<gene>
    <name evidence="2" type="ORF">BC938DRAFT_477433</name>
</gene>
<name>A0A433P9U1_9FUNG</name>
<feature type="domain" description="Thiolase N-terminal" evidence="1">
    <location>
        <begin position="66"/>
        <end position="114"/>
    </location>
</feature>
<dbReference type="InterPro" id="IPR016039">
    <property type="entry name" value="Thiolase-like"/>
</dbReference>
<evidence type="ECO:0000313" key="2">
    <source>
        <dbReference type="EMBL" id="RUS14324.1"/>
    </source>
</evidence>
<keyword evidence="3" id="KW-1185">Reference proteome</keyword>
<sequence>MPAEFHMYGQVVNHLRLLSTTAFAQNQEVVVVSATRTPITCSPSSLPHNSVSLSTGLRPDQIEEIYKGYADTIEATTLNKVCVSDMKAISLATQNLQLGVCKIVVPGRMESITNDVGDVLLLWVVYRRIAFSFEIYKTHMCNAVTMSSATSPMVTSSSPTLSSRTGCGMRTISFSEYRWEHLCGNNGCPRCVPTGIEIPGHVVIISKPIHNMEHGREVQVRVGG</sequence>
<dbReference type="Proteomes" id="UP000274822">
    <property type="component" value="Unassembled WGS sequence"/>
</dbReference>
<accession>A0A433P9U1</accession>
<protein>
    <recommendedName>
        <fullName evidence="1">Thiolase N-terminal domain-containing protein</fullName>
    </recommendedName>
</protein>
<dbReference type="GO" id="GO:0016747">
    <property type="term" value="F:acyltransferase activity, transferring groups other than amino-acyl groups"/>
    <property type="evidence" value="ECO:0007669"/>
    <property type="project" value="InterPro"/>
</dbReference>
<reference evidence="2 3" key="1">
    <citation type="journal article" date="2018" name="New Phytol.">
        <title>Phylogenomics of Endogonaceae and evolution of mycorrhizas within Mucoromycota.</title>
        <authorList>
            <person name="Chang Y."/>
            <person name="Desiro A."/>
            <person name="Na H."/>
            <person name="Sandor L."/>
            <person name="Lipzen A."/>
            <person name="Clum A."/>
            <person name="Barry K."/>
            <person name="Grigoriev I.V."/>
            <person name="Martin F.M."/>
            <person name="Stajich J.E."/>
            <person name="Smith M.E."/>
            <person name="Bonito G."/>
            <person name="Spatafora J.W."/>
        </authorList>
    </citation>
    <scope>NUCLEOTIDE SEQUENCE [LARGE SCALE GENOMIC DNA]</scope>
    <source>
        <strain evidence="2 3">AD002</strain>
    </source>
</reference>
<dbReference type="SUPFAM" id="SSF53901">
    <property type="entry name" value="Thiolase-like"/>
    <property type="match status" value="1"/>
</dbReference>
<organism evidence="2 3">
    <name type="scientific">Jimgerdemannia flammicorona</name>
    <dbReference type="NCBI Taxonomy" id="994334"/>
    <lineage>
        <taxon>Eukaryota</taxon>
        <taxon>Fungi</taxon>
        <taxon>Fungi incertae sedis</taxon>
        <taxon>Mucoromycota</taxon>
        <taxon>Mucoromycotina</taxon>
        <taxon>Endogonomycetes</taxon>
        <taxon>Endogonales</taxon>
        <taxon>Endogonaceae</taxon>
        <taxon>Jimgerdemannia</taxon>
    </lineage>
</organism>
<dbReference type="AlphaFoldDB" id="A0A433P9U1"/>